<dbReference type="InterPro" id="IPR041931">
    <property type="entry name" value="DNA_pol3_alpha_thumb_dom"/>
</dbReference>
<dbReference type="Pfam" id="PF17657">
    <property type="entry name" value="DNA_pol3_finger"/>
    <property type="match status" value="1"/>
</dbReference>
<dbReference type="CDD" id="cd04485">
    <property type="entry name" value="DnaE_OBF"/>
    <property type="match status" value="1"/>
</dbReference>
<dbReference type="Proteomes" id="UP001275932">
    <property type="component" value="Unassembled WGS sequence"/>
</dbReference>
<dbReference type="InterPro" id="IPR003141">
    <property type="entry name" value="Pol/His_phosphatase_N"/>
</dbReference>
<protein>
    <recommendedName>
        <fullName evidence="2">DNA polymerase III subunit alpha</fullName>
        <ecNumber evidence="1">2.7.7.7</ecNumber>
    </recommendedName>
</protein>
<dbReference type="SUPFAM" id="SSF89550">
    <property type="entry name" value="PHP domain-like"/>
    <property type="match status" value="1"/>
</dbReference>
<sequence length="1267" mass="143177">MNFVHLHLHTDHSFLDGCTRIDKLMKRVGELGMPAVAMTDHGNMCGSIDFYNAAKKAGVKPLCGEEIYFIYDHSMADRPKRNVEKSDDISDVENNEDMLRPENFPKYQIFHKTLIAKNYEGYLNLAKISSEAFFRGMYYKPRVDIETLAKYSKGIIALSGCLNGVASQYLLYSDYEKAREATAKFVDIFGKENYFIEVQNHFLPMQQKIIPGLVRLAKDFGLKIVATNDSHYVYKADAEAHDAMLCIQTGKLIKDEKRLKYPCAEFYLKTREEMEAALGEIEGCLDNTLHVAEMVDLKIPLGENHYPRYEKPVDVSFTSDEKNFIRILHLYEVKKNEVLKQNGKEPNFKIKEEDYPKYFKNGLFLFDLCKKGLMERYGVDYDNPDAYVPKENEPENRARMLCDKLDYELSIIVGAEFVDYFLIVYDYINWARSQNIPVGPGRGSGAGCMIAYMLKITDIEPLRFGLLFERMLSLERVSPPDFDVDFCQARRDEVIDYVRKKYGEDRVANIITFGTLGAKVVIRDLARVNDMPFEEANAYAKKIPDDLKIKLKDAYEKSDELKEYLQKSAPARHIFDQAQILEGMIRQTGKHACGIIIGDQSLDNLVPMMIQEGTLTTQVPKGPSEELGLLKADFLGLKTLDVIFEAQENVRRTRSNPKFDIEKISLEDPLTYRLLNSGITTGVFQLESEGMQNLCRRIGLSAFEEIIALIALYRPGPMQFIDQFIEGKRDSSKIQVPHPLLKDLVSETYGVIVYQEQVMMAARIISGYTLGEADLLRRAMGKKKPEIMAKQKAVFVERAEKTNGIKKDEAERIFAILEKFAQYGFNKSHSAAYAMLSYRTAFLKANYPVEFMAAVLSSELGNLDKVSNFINECESINIKVLGPDVNISREGFTPIINSSWKPAEGFMFADSAGSIRFGLAAVKGIGESAARQIVEERDKNGDFKDIINFAERVNVNKRVMESLILSGAFDSFGIDRGALIASADAILNHANDLRKDFAVGQTNLFDMFDISETGTKKDVSSIIDTSVAPMPIAQKLQSEKELLRFYVSGHPMNEFAGIDDALDYLPSEALVKRISRDRFRFCGVISNLTKRLTKKDNKPWAYFTLSSRHGKSLQINFFPAAYEKCKDMLIDGSCVCVVGECRSENGGDVRFNGESVSSMSFAATSAIKTCDWVIEPEMHAQRFIKMLSNYIYKDAGAGSVEHRIFLKAGAEDVLEVAASENMRSGFNARAFKLLCSEPALIKMKARAIPIPEREKPKWGGYKNKTAQ</sequence>
<evidence type="ECO:0000256" key="1">
    <source>
        <dbReference type="ARBA" id="ARBA00012417"/>
    </source>
</evidence>
<proteinExistence type="predicted"/>
<dbReference type="Pfam" id="PF14579">
    <property type="entry name" value="HHH_6"/>
    <property type="match status" value="1"/>
</dbReference>
<dbReference type="InterPro" id="IPR040982">
    <property type="entry name" value="DNA_pol3_finger"/>
</dbReference>
<dbReference type="InterPro" id="IPR011708">
    <property type="entry name" value="DNA_pol3_alpha_NTPase_dom"/>
</dbReference>
<keyword evidence="6" id="KW-0239">DNA-directed DNA polymerase</keyword>
<dbReference type="InterPro" id="IPR029460">
    <property type="entry name" value="DNAPol_HHH"/>
</dbReference>
<dbReference type="EC" id="2.7.7.7" evidence="1"/>
<accession>A0ABU4WFE8</accession>
<dbReference type="InterPro" id="IPR004013">
    <property type="entry name" value="PHP_dom"/>
</dbReference>
<comment type="catalytic activity">
    <reaction evidence="7">
        <text>DNA(n) + a 2'-deoxyribonucleoside 5'-triphosphate = DNA(n+1) + diphosphate</text>
        <dbReference type="Rhea" id="RHEA:22508"/>
        <dbReference type="Rhea" id="RHEA-COMP:17339"/>
        <dbReference type="Rhea" id="RHEA-COMP:17340"/>
        <dbReference type="ChEBI" id="CHEBI:33019"/>
        <dbReference type="ChEBI" id="CHEBI:61560"/>
        <dbReference type="ChEBI" id="CHEBI:173112"/>
        <dbReference type="EC" id="2.7.7.7"/>
    </reaction>
</comment>
<evidence type="ECO:0000256" key="5">
    <source>
        <dbReference type="ARBA" id="ARBA00022705"/>
    </source>
</evidence>
<evidence type="ECO:0000259" key="8">
    <source>
        <dbReference type="SMART" id="SM00481"/>
    </source>
</evidence>
<evidence type="ECO:0000256" key="6">
    <source>
        <dbReference type="ARBA" id="ARBA00022932"/>
    </source>
</evidence>
<keyword evidence="5" id="KW-0235">DNA replication</keyword>
<dbReference type="GO" id="GO:0003887">
    <property type="term" value="F:DNA-directed DNA polymerase activity"/>
    <property type="evidence" value="ECO:0007669"/>
    <property type="project" value="UniProtKB-EC"/>
</dbReference>
<dbReference type="RefSeq" id="WP_370396738.1">
    <property type="nucleotide sequence ID" value="NZ_JALBUT010000003.1"/>
</dbReference>
<feature type="domain" description="Polymerase/histidinol phosphatase N-terminal" evidence="8">
    <location>
        <begin position="4"/>
        <end position="71"/>
    </location>
</feature>
<keyword evidence="3 9" id="KW-0808">Transferase</keyword>
<dbReference type="NCBIfam" id="NF004226">
    <property type="entry name" value="PRK05673.1"/>
    <property type="match status" value="1"/>
</dbReference>
<name>A0ABU4WFE8_9BACT</name>
<keyword evidence="4 9" id="KW-0548">Nucleotidyltransferase</keyword>
<evidence type="ECO:0000256" key="3">
    <source>
        <dbReference type="ARBA" id="ARBA00022679"/>
    </source>
</evidence>
<dbReference type="InterPro" id="IPR016195">
    <property type="entry name" value="Pol/histidinol_Pase-like"/>
</dbReference>
<dbReference type="InterPro" id="IPR004805">
    <property type="entry name" value="DnaE2/DnaE/PolC"/>
</dbReference>
<dbReference type="PANTHER" id="PTHR32294">
    <property type="entry name" value="DNA POLYMERASE III SUBUNIT ALPHA"/>
    <property type="match status" value="1"/>
</dbReference>
<dbReference type="Pfam" id="PF07733">
    <property type="entry name" value="DNA_pol3_alpha"/>
    <property type="match status" value="1"/>
</dbReference>
<dbReference type="NCBIfam" id="TIGR00594">
    <property type="entry name" value="polc"/>
    <property type="match status" value="1"/>
</dbReference>
<reference evidence="9 10" key="1">
    <citation type="submission" date="2022-03" db="EMBL/GenBank/DDBJ databases">
        <title>Novel taxa within the pig intestine.</title>
        <authorList>
            <person name="Wylensek D."/>
            <person name="Bishof K."/>
            <person name="Afrizal A."/>
            <person name="Clavel T."/>
        </authorList>
    </citation>
    <scope>NUCLEOTIDE SEQUENCE [LARGE SCALE GENOMIC DNA]</scope>
    <source>
        <strain evidence="9 10">CLA-KB-P66</strain>
    </source>
</reference>
<evidence type="ECO:0000313" key="10">
    <source>
        <dbReference type="Proteomes" id="UP001275932"/>
    </source>
</evidence>
<dbReference type="Pfam" id="PF02811">
    <property type="entry name" value="PHP"/>
    <property type="match status" value="1"/>
</dbReference>
<comment type="caution">
    <text evidence="9">The sequence shown here is derived from an EMBL/GenBank/DDBJ whole genome shotgun (WGS) entry which is preliminary data.</text>
</comment>
<organism evidence="9 10">
    <name type="scientific">Intestinicryptomonas porci</name>
    <dbReference type="NCBI Taxonomy" id="2926320"/>
    <lineage>
        <taxon>Bacteria</taxon>
        <taxon>Pseudomonadati</taxon>
        <taxon>Verrucomicrobiota</taxon>
        <taxon>Opitutia</taxon>
        <taxon>Opitutales</taxon>
        <taxon>Intestinicryptomonaceae</taxon>
        <taxon>Intestinicryptomonas</taxon>
    </lineage>
</organism>
<dbReference type="Gene3D" id="1.10.10.1600">
    <property type="entry name" value="Bacterial DNA polymerase III alpha subunit, thumb domain"/>
    <property type="match status" value="1"/>
</dbReference>
<dbReference type="CDD" id="cd12113">
    <property type="entry name" value="PHP_PolIIIA_DnaE3"/>
    <property type="match status" value="1"/>
</dbReference>
<evidence type="ECO:0000256" key="2">
    <source>
        <dbReference type="ARBA" id="ARBA00019114"/>
    </source>
</evidence>
<evidence type="ECO:0000256" key="4">
    <source>
        <dbReference type="ARBA" id="ARBA00022695"/>
    </source>
</evidence>
<dbReference type="Gene3D" id="3.20.20.140">
    <property type="entry name" value="Metal-dependent hydrolases"/>
    <property type="match status" value="1"/>
</dbReference>
<evidence type="ECO:0000256" key="7">
    <source>
        <dbReference type="ARBA" id="ARBA00049244"/>
    </source>
</evidence>
<dbReference type="EMBL" id="JALBUT010000003">
    <property type="protein sequence ID" value="MDX8415290.1"/>
    <property type="molecule type" value="Genomic_DNA"/>
</dbReference>
<dbReference type="Gene3D" id="1.10.150.870">
    <property type="match status" value="1"/>
</dbReference>
<keyword evidence="10" id="KW-1185">Reference proteome</keyword>
<gene>
    <name evidence="9" type="primary">dnaE</name>
    <name evidence="9" type="ORF">MOX91_03735</name>
</gene>
<dbReference type="SMART" id="SM00481">
    <property type="entry name" value="POLIIIAc"/>
    <property type="match status" value="1"/>
</dbReference>
<dbReference type="PANTHER" id="PTHR32294:SF0">
    <property type="entry name" value="DNA POLYMERASE III SUBUNIT ALPHA"/>
    <property type="match status" value="1"/>
</dbReference>
<evidence type="ECO:0000313" key="9">
    <source>
        <dbReference type="EMBL" id="MDX8415290.1"/>
    </source>
</evidence>